<dbReference type="InterPro" id="IPR000524">
    <property type="entry name" value="Tscrpt_reg_HTH_GntR"/>
</dbReference>
<dbReference type="Proteomes" id="UP001241747">
    <property type="component" value="Unassembled WGS sequence"/>
</dbReference>
<dbReference type="Gene3D" id="1.10.10.10">
    <property type="entry name" value="Winged helix-like DNA-binding domain superfamily/Winged helix DNA-binding domain"/>
    <property type="match status" value="1"/>
</dbReference>
<dbReference type="PRINTS" id="PR00035">
    <property type="entry name" value="HTHGNTR"/>
</dbReference>
<dbReference type="RefSeq" id="WP_237344635.1">
    <property type="nucleotide sequence ID" value="NZ_JABWGX010000005.1"/>
</dbReference>
<dbReference type="EMBL" id="JAUSVY010000003">
    <property type="protein sequence ID" value="MDQ0504990.1"/>
    <property type="molecule type" value="Genomic_DNA"/>
</dbReference>
<dbReference type="InterPro" id="IPR008920">
    <property type="entry name" value="TF_FadR/GntR_C"/>
</dbReference>
<evidence type="ECO:0000256" key="1">
    <source>
        <dbReference type="ARBA" id="ARBA00023015"/>
    </source>
</evidence>
<reference evidence="5 6" key="1">
    <citation type="submission" date="2023-07" db="EMBL/GenBank/DDBJ databases">
        <title>Genomic Encyclopedia of Type Strains, Phase IV (KMG-IV): sequencing the most valuable type-strain genomes for metagenomic binning, comparative biology and taxonomic classification.</title>
        <authorList>
            <person name="Goeker M."/>
        </authorList>
    </citation>
    <scope>NUCLEOTIDE SEQUENCE [LARGE SCALE GENOMIC DNA]</scope>
    <source>
        <strain evidence="5 6">DSM 3770</strain>
    </source>
</reference>
<dbReference type="PANTHER" id="PTHR43537">
    <property type="entry name" value="TRANSCRIPTIONAL REGULATOR, GNTR FAMILY"/>
    <property type="match status" value="1"/>
</dbReference>
<evidence type="ECO:0000256" key="3">
    <source>
        <dbReference type="ARBA" id="ARBA00023163"/>
    </source>
</evidence>
<proteinExistence type="predicted"/>
<dbReference type="InterPro" id="IPR011711">
    <property type="entry name" value="GntR_C"/>
</dbReference>
<organism evidence="5 6">
    <name type="scientific">Xanthobacter agilis</name>
    <dbReference type="NCBI Taxonomy" id="47492"/>
    <lineage>
        <taxon>Bacteria</taxon>
        <taxon>Pseudomonadati</taxon>
        <taxon>Pseudomonadota</taxon>
        <taxon>Alphaproteobacteria</taxon>
        <taxon>Hyphomicrobiales</taxon>
        <taxon>Xanthobacteraceae</taxon>
        <taxon>Xanthobacter</taxon>
    </lineage>
</organism>
<dbReference type="GO" id="GO:0003677">
    <property type="term" value="F:DNA binding"/>
    <property type="evidence" value="ECO:0007669"/>
    <property type="project" value="UniProtKB-KW"/>
</dbReference>
<accession>A0ABU0LD49</accession>
<dbReference type="Pfam" id="PF07729">
    <property type="entry name" value="FCD"/>
    <property type="match status" value="1"/>
</dbReference>
<sequence>MDEPSDSNLSRAEYAYQRIRDAIRSGEFQPGQRLREADLAEHFKVSRTPIREAIRRITADGLLELVPGRGLAVAQFSMQQVREIYFLRAVLEGAAAALAAQYASPSEVKAMVDLLDQSADVLDDPSETARCNRLFHQAIYEAARNRYLSQALAQLSDALTLLPGTTFEAEGRSPSALAEHRAILDAISARAPEQAEEVARVHIRRASETRIDMMFRTA</sequence>
<evidence type="ECO:0000259" key="4">
    <source>
        <dbReference type="PROSITE" id="PS50949"/>
    </source>
</evidence>
<gene>
    <name evidence="5" type="ORF">QOZ94_001772</name>
</gene>
<dbReference type="SMART" id="SM00895">
    <property type="entry name" value="FCD"/>
    <property type="match status" value="1"/>
</dbReference>
<evidence type="ECO:0000313" key="5">
    <source>
        <dbReference type="EMBL" id="MDQ0504990.1"/>
    </source>
</evidence>
<name>A0ABU0LD49_XANAG</name>
<dbReference type="SMART" id="SM00345">
    <property type="entry name" value="HTH_GNTR"/>
    <property type="match status" value="1"/>
</dbReference>
<protein>
    <submittedName>
        <fullName evidence="5">DNA-binding GntR family transcriptional regulator</fullName>
    </submittedName>
</protein>
<keyword evidence="6" id="KW-1185">Reference proteome</keyword>
<dbReference type="Pfam" id="PF00392">
    <property type="entry name" value="GntR"/>
    <property type="match status" value="1"/>
</dbReference>
<keyword evidence="2 5" id="KW-0238">DNA-binding</keyword>
<dbReference type="PANTHER" id="PTHR43537:SF49">
    <property type="entry name" value="TRANSCRIPTIONAL REGULATORY PROTEIN"/>
    <property type="match status" value="1"/>
</dbReference>
<dbReference type="SUPFAM" id="SSF46785">
    <property type="entry name" value="Winged helix' DNA-binding domain"/>
    <property type="match status" value="1"/>
</dbReference>
<dbReference type="PROSITE" id="PS50949">
    <property type="entry name" value="HTH_GNTR"/>
    <property type="match status" value="1"/>
</dbReference>
<dbReference type="SUPFAM" id="SSF48008">
    <property type="entry name" value="GntR ligand-binding domain-like"/>
    <property type="match status" value="1"/>
</dbReference>
<keyword evidence="3" id="KW-0804">Transcription</keyword>
<keyword evidence="1" id="KW-0805">Transcription regulation</keyword>
<feature type="domain" description="HTH gntR-type" evidence="4">
    <location>
        <begin position="9"/>
        <end position="76"/>
    </location>
</feature>
<evidence type="ECO:0000256" key="2">
    <source>
        <dbReference type="ARBA" id="ARBA00023125"/>
    </source>
</evidence>
<comment type="caution">
    <text evidence="5">The sequence shown here is derived from an EMBL/GenBank/DDBJ whole genome shotgun (WGS) entry which is preliminary data.</text>
</comment>
<evidence type="ECO:0000313" key="6">
    <source>
        <dbReference type="Proteomes" id="UP001241747"/>
    </source>
</evidence>
<dbReference type="InterPro" id="IPR036388">
    <property type="entry name" value="WH-like_DNA-bd_sf"/>
</dbReference>
<dbReference type="CDD" id="cd07377">
    <property type="entry name" value="WHTH_GntR"/>
    <property type="match status" value="1"/>
</dbReference>
<dbReference type="Gene3D" id="1.20.120.530">
    <property type="entry name" value="GntR ligand-binding domain-like"/>
    <property type="match status" value="1"/>
</dbReference>
<dbReference type="InterPro" id="IPR036390">
    <property type="entry name" value="WH_DNA-bd_sf"/>
</dbReference>